<feature type="domain" description="Helix-hairpin-helix DNA-binding motif class 1" evidence="2">
    <location>
        <begin position="174"/>
        <end position="193"/>
    </location>
</feature>
<comment type="caution">
    <text evidence="3">The sequence shown here is derived from an EMBL/GenBank/DDBJ whole genome shotgun (WGS) entry which is preliminary data.</text>
</comment>
<name>A0A255GZI9_9ACTN</name>
<dbReference type="Pfam" id="PF10531">
    <property type="entry name" value="SLBB"/>
    <property type="match status" value="1"/>
</dbReference>
<dbReference type="GO" id="GO:0015628">
    <property type="term" value="P:protein secretion by the type II secretion system"/>
    <property type="evidence" value="ECO:0007669"/>
    <property type="project" value="TreeGrafter"/>
</dbReference>
<dbReference type="Pfam" id="PF12836">
    <property type="entry name" value="HHH_3"/>
    <property type="match status" value="1"/>
</dbReference>
<dbReference type="InterPro" id="IPR019554">
    <property type="entry name" value="Soluble_ligand-bd"/>
</dbReference>
<proteinExistence type="predicted"/>
<dbReference type="NCBIfam" id="TIGR00426">
    <property type="entry name" value="competence protein ComEA helix-hairpin-helix repeat region"/>
    <property type="match status" value="1"/>
</dbReference>
<feature type="domain" description="Helix-hairpin-helix DNA-binding motif class 1" evidence="2">
    <location>
        <begin position="204"/>
        <end position="223"/>
    </location>
</feature>
<dbReference type="AlphaFoldDB" id="A0A255GZI9"/>
<dbReference type="SMART" id="SM00278">
    <property type="entry name" value="HhH1"/>
    <property type="match status" value="2"/>
</dbReference>
<reference evidence="3 4" key="1">
    <citation type="submission" date="2017-07" db="EMBL/GenBank/DDBJ databases">
        <title>Draft whole genome sequences of clinical Proprionibacteriaceae strains.</title>
        <authorList>
            <person name="Bernier A.-M."/>
            <person name="Bernard K."/>
            <person name="Domingo M.-C."/>
        </authorList>
    </citation>
    <scope>NUCLEOTIDE SEQUENCE [LARGE SCALE GENOMIC DNA]</scope>
    <source>
        <strain evidence="3 4">NML 130396</strain>
    </source>
</reference>
<keyword evidence="4" id="KW-1185">Reference proteome</keyword>
<dbReference type="Gene3D" id="1.10.150.320">
    <property type="entry name" value="Photosystem II 12 kDa extrinsic protein"/>
    <property type="match status" value="1"/>
</dbReference>
<sequence length="226" mass="22696">MPSQPASGRRFTRNHLIVLAGLLLVGVLVAGYALTRARAIPLTEPLPVQQSGAAAPSSPGPGSPHPATPTATPSAATVRVHVVGEVHRPGVHTLPGGARVIEAITAAGGFTASARPGDLNLAQVLTDGQQVVVGNAARPGGEVRGGDTAPGASNGPGGAKAPGGKLNLNSATVEQLDALPGVGPVTAQKILAWRTQHGRFNRIEELQEVPGIGPKSFADIAPLVTV</sequence>
<evidence type="ECO:0000313" key="3">
    <source>
        <dbReference type="EMBL" id="OYO21050.1"/>
    </source>
</evidence>
<evidence type="ECO:0000259" key="2">
    <source>
        <dbReference type="SMART" id="SM00278"/>
    </source>
</evidence>
<feature type="region of interest" description="Disordered" evidence="1">
    <location>
        <begin position="49"/>
        <end position="73"/>
    </location>
</feature>
<dbReference type="GO" id="GO:0015627">
    <property type="term" value="C:type II protein secretion system complex"/>
    <property type="evidence" value="ECO:0007669"/>
    <property type="project" value="TreeGrafter"/>
</dbReference>
<feature type="compositionally biased region" description="Pro residues" evidence="1">
    <location>
        <begin position="58"/>
        <end position="67"/>
    </location>
</feature>
<evidence type="ECO:0000313" key="4">
    <source>
        <dbReference type="Proteomes" id="UP000216311"/>
    </source>
</evidence>
<dbReference type="GO" id="GO:0006281">
    <property type="term" value="P:DNA repair"/>
    <property type="evidence" value="ECO:0007669"/>
    <property type="project" value="InterPro"/>
</dbReference>
<organism evidence="3 4">
    <name type="scientific">Enemella dayhoffiae</name>
    <dbReference type="NCBI Taxonomy" id="2016507"/>
    <lineage>
        <taxon>Bacteria</taxon>
        <taxon>Bacillati</taxon>
        <taxon>Actinomycetota</taxon>
        <taxon>Actinomycetes</taxon>
        <taxon>Propionibacteriales</taxon>
        <taxon>Propionibacteriaceae</taxon>
        <taxon>Enemella</taxon>
    </lineage>
</organism>
<evidence type="ECO:0000256" key="1">
    <source>
        <dbReference type="SAM" id="MobiDB-lite"/>
    </source>
</evidence>
<accession>A0A255GZI9</accession>
<dbReference type="InterPro" id="IPR003583">
    <property type="entry name" value="Hlx-hairpin-Hlx_DNA-bd_motif"/>
</dbReference>
<dbReference type="Proteomes" id="UP000216311">
    <property type="component" value="Unassembled WGS sequence"/>
</dbReference>
<dbReference type="PANTHER" id="PTHR21180">
    <property type="entry name" value="ENDONUCLEASE/EXONUCLEASE/PHOSPHATASE FAMILY DOMAIN-CONTAINING PROTEIN 1"/>
    <property type="match status" value="1"/>
</dbReference>
<dbReference type="InterPro" id="IPR010994">
    <property type="entry name" value="RuvA_2-like"/>
</dbReference>
<dbReference type="InterPro" id="IPR004509">
    <property type="entry name" value="Competence_ComEA_HhH"/>
</dbReference>
<protein>
    <recommendedName>
        <fullName evidence="2">Helix-hairpin-helix DNA-binding motif class 1 domain-containing protein</fullName>
    </recommendedName>
</protein>
<dbReference type="PANTHER" id="PTHR21180:SF32">
    <property type="entry name" value="ENDONUCLEASE_EXONUCLEASE_PHOSPHATASE FAMILY DOMAIN-CONTAINING PROTEIN 1"/>
    <property type="match status" value="1"/>
</dbReference>
<dbReference type="Gene3D" id="3.10.560.10">
    <property type="entry name" value="Outer membrane lipoprotein wza domain like"/>
    <property type="match status" value="1"/>
</dbReference>
<gene>
    <name evidence="3" type="ORF">CGZ93_12465</name>
</gene>
<dbReference type="EMBL" id="NMVQ01000023">
    <property type="protein sequence ID" value="OYO21050.1"/>
    <property type="molecule type" value="Genomic_DNA"/>
</dbReference>
<dbReference type="GO" id="GO:0003677">
    <property type="term" value="F:DNA binding"/>
    <property type="evidence" value="ECO:0007669"/>
    <property type="project" value="InterPro"/>
</dbReference>
<dbReference type="SUPFAM" id="SSF47781">
    <property type="entry name" value="RuvA domain 2-like"/>
    <property type="match status" value="1"/>
</dbReference>
<dbReference type="InterPro" id="IPR051675">
    <property type="entry name" value="Endo/Exo/Phosphatase_dom_1"/>
</dbReference>
<dbReference type="OrthoDB" id="9758724at2"/>
<feature type="region of interest" description="Disordered" evidence="1">
    <location>
        <begin position="138"/>
        <end position="164"/>
    </location>
</feature>